<dbReference type="SUPFAM" id="SSF51621">
    <property type="entry name" value="Phosphoenolpyruvate/pyruvate domain"/>
    <property type="match status" value="1"/>
</dbReference>
<dbReference type="GO" id="GO:0003824">
    <property type="term" value="F:catalytic activity"/>
    <property type="evidence" value="ECO:0007669"/>
    <property type="project" value="InterPro"/>
</dbReference>
<reference evidence="3 4" key="1">
    <citation type="submission" date="2020-08" db="EMBL/GenBank/DDBJ databases">
        <title>Genomic Encyclopedia of Type Strains, Phase IV (KMG-IV): sequencing the most valuable type-strain genomes for metagenomic binning, comparative biology and taxonomic classification.</title>
        <authorList>
            <person name="Goeker M."/>
        </authorList>
    </citation>
    <scope>NUCLEOTIDE SEQUENCE [LARGE SCALE GENOMIC DNA]</scope>
    <source>
        <strain evidence="3 4">DSM 2163</strain>
    </source>
</reference>
<sequence length="203" mass="20117">MITASCRSRSCTPRLAIRCTADAAPGHADGAHGLVIEGALPPGLRARGGSTWLVLVLAGPDAALPPEAPDAVLLARAGSGRDVAALGARLAVHEAERGWLDGSVRILAEIADAAGVLDARSFAGASPRLAGLGLDEAALAAGLGAEAAGETVDRARALVRLAAAAAGVTAFATAGPDGIERALARARREGFGLLIERASGAAL</sequence>
<protein>
    <recommendedName>
        <fullName evidence="2">HpcH/HpaI aldolase/citrate lyase domain-containing protein</fullName>
    </recommendedName>
</protein>
<evidence type="ECO:0000256" key="1">
    <source>
        <dbReference type="ARBA" id="ARBA00022723"/>
    </source>
</evidence>
<proteinExistence type="predicted"/>
<name>A0A840ZI42_9HYPH</name>
<gene>
    <name evidence="3" type="ORF">HNR00_001572</name>
</gene>
<organism evidence="3 4">
    <name type="scientific">Methylorubrum rhodinum</name>
    <dbReference type="NCBI Taxonomy" id="29428"/>
    <lineage>
        <taxon>Bacteria</taxon>
        <taxon>Pseudomonadati</taxon>
        <taxon>Pseudomonadota</taxon>
        <taxon>Alphaproteobacteria</taxon>
        <taxon>Hyphomicrobiales</taxon>
        <taxon>Methylobacteriaceae</taxon>
        <taxon>Methylorubrum</taxon>
    </lineage>
</organism>
<dbReference type="InterPro" id="IPR015813">
    <property type="entry name" value="Pyrv/PenolPyrv_kinase-like_dom"/>
</dbReference>
<dbReference type="RefSeq" id="WP_183567442.1">
    <property type="nucleotide sequence ID" value="NZ_JACHOP010000005.1"/>
</dbReference>
<accession>A0A840ZI42</accession>
<dbReference type="Pfam" id="PF03328">
    <property type="entry name" value="HpcH_HpaI"/>
    <property type="match status" value="1"/>
</dbReference>
<keyword evidence="1" id="KW-0479">Metal-binding</keyword>
<feature type="domain" description="HpcH/HpaI aldolase/citrate lyase" evidence="2">
    <location>
        <begin position="70"/>
        <end position="173"/>
    </location>
</feature>
<evidence type="ECO:0000259" key="2">
    <source>
        <dbReference type="Pfam" id="PF03328"/>
    </source>
</evidence>
<dbReference type="EMBL" id="JACHOP010000005">
    <property type="protein sequence ID" value="MBB5756864.1"/>
    <property type="molecule type" value="Genomic_DNA"/>
</dbReference>
<dbReference type="Proteomes" id="UP000583454">
    <property type="component" value="Unassembled WGS sequence"/>
</dbReference>
<dbReference type="GO" id="GO:0046872">
    <property type="term" value="F:metal ion binding"/>
    <property type="evidence" value="ECO:0007669"/>
    <property type="project" value="UniProtKB-KW"/>
</dbReference>
<evidence type="ECO:0000313" key="4">
    <source>
        <dbReference type="Proteomes" id="UP000583454"/>
    </source>
</evidence>
<dbReference type="InterPro" id="IPR005000">
    <property type="entry name" value="Aldolase/citrate-lyase_domain"/>
</dbReference>
<dbReference type="InterPro" id="IPR040442">
    <property type="entry name" value="Pyrv_kinase-like_dom_sf"/>
</dbReference>
<dbReference type="Gene3D" id="3.20.20.60">
    <property type="entry name" value="Phosphoenolpyruvate-binding domains"/>
    <property type="match status" value="1"/>
</dbReference>
<evidence type="ECO:0000313" key="3">
    <source>
        <dbReference type="EMBL" id="MBB5756864.1"/>
    </source>
</evidence>
<dbReference type="AlphaFoldDB" id="A0A840ZI42"/>
<comment type="caution">
    <text evidence="3">The sequence shown here is derived from an EMBL/GenBank/DDBJ whole genome shotgun (WGS) entry which is preliminary data.</text>
</comment>
<keyword evidence="4" id="KW-1185">Reference proteome</keyword>